<evidence type="ECO:0000259" key="1">
    <source>
        <dbReference type="SMART" id="SM00834"/>
    </source>
</evidence>
<name>A0ABU9BA68_9BURK</name>
<sequence>MPLFDYTCTACGQTFERLVRADTVPSCPHCGSTALDKGLSRIAPHARLPAWRQAMRRQAAAEGLMSHDTPADRARLLK</sequence>
<dbReference type="SMART" id="SM00834">
    <property type="entry name" value="CxxC_CXXC_SSSS"/>
    <property type="match status" value="1"/>
</dbReference>
<evidence type="ECO:0000313" key="3">
    <source>
        <dbReference type="Proteomes" id="UP001368500"/>
    </source>
</evidence>
<dbReference type="InterPro" id="IPR013429">
    <property type="entry name" value="Regulatory_FmdB_Zinc_ribbon"/>
</dbReference>
<dbReference type="EMBL" id="JBBUTF010000008">
    <property type="protein sequence ID" value="MEK8026506.1"/>
    <property type="molecule type" value="Genomic_DNA"/>
</dbReference>
<accession>A0ABU9BA68</accession>
<dbReference type="Pfam" id="PF09723">
    <property type="entry name" value="Zn_ribbon_8"/>
    <property type="match status" value="1"/>
</dbReference>
<protein>
    <submittedName>
        <fullName evidence="2">Zinc ribbon domain-containing protein</fullName>
    </submittedName>
</protein>
<organism evidence="2 3">
    <name type="scientific">Pseudaquabacterium rugosum</name>
    <dbReference type="NCBI Taxonomy" id="2984194"/>
    <lineage>
        <taxon>Bacteria</taxon>
        <taxon>Pseudomonadati</taxon>
        <taxon>Pseudomonadota</taxon>
        <taxon>Betaproteobacteria</taxon>
        <taxon>Burkholderiales</taxon>
        <taxon>Sphaerotilaceae</taxon>
        <taxon>Pseudaquabacterium</taxon>
    </lineage>
</organism>
<dbReference type="Proteomes" id="UP001368500">
    <property type="component" value="Unassembled WGS sequence"/>
</dbReference>
<dbReference type="NCBIfam" id="TIGR02605">
    <property type="entry name" value="CxxC_CxxC_SSSS"/>
    <property type="match status" value="1"/>
</dbReference>
<keyword evidence="3" id="KW-1185">Reference proteome</keyword>
<dbReference type="Gene3D" id="2.20.28.30">
    <property type="entry name" value="RNA polymerase ii, chain L"/>
    <property type="match status" value="1"/>
</dbReference>
<comment type="caution">
    <text evidence="2">The sequence shown here is derived from an EMBL/GenBank/DDBJ whole genome shotgun (WGS) entry which is preliminary data.</text>
</comment>
<reference evidence="2 3" key="1">
    <citation type="submission" date="2024-04" db="EMBL/GenBank/DDBJ databases">
        <title>Novel species of the genus Ideonella isolated from streams.</title>
        <authorList>
            <person name="Lu H."/>
        </authorList>
    </citation>
    <scope>NUCLEOTIDE SEQUENCE [LARGE SCALE GENOMIC DNA]</scope>
    <source>
        <strain evidence="2 3">BYS139W</strain>
    </source>
</reference>
<evidence type="ECO:0000313" key="2">
    <source>
        <dbReference type="EMBL" id="MEK8026506.1"/>
    </source>
</evidence>
<feature type="domain" description="Putative regulatory protein FmdB zinc ribbon" evidence="1">
    <location>
        <begin position="1"/>
        <end position="40"/>
    </location>
</feature>
<dbReference type="RefSeq" id="WP_341374289.1">
    <property type="nucleotide sequence ID" value="NZ_JBBUTF010000008.1"/>
</dbReference>
<proteinExistence type="predicted"/>
<gene>
    <name evidence="2" type="ORF">AACH11_11100</name>
</gene>